<dbReference type="PROSITE" id="PS50238">
    <property type="entry name" value="RHOGAP"/>
    <property type="match status" value="1"/>
</dbReference>
<comment type="similarity">
    <text evidence="1">Belongs to the PX domain-containing GAP family.</text>
</comment>
<evidence type="ECO:0000259" key="6">
    <source>
        <dbReference type="PROSITE" id="PS50002"/>
    </source>
</evidence>
<reference evidence="9" key="1">
    <citation type="submission" date="2022-11" db="UniProtKB">
        <authorList>
            <consortium name="WormBaseParasite"/>
        </authorList>
    </citation>
    <scope>IDENTIFICATION</scope>
</reference>
<protein>
    <submittedName>
        <fullName evidence="9">Uncharacterized protein</fullName>
    </submittedName>
</protein>
<proteinExistence type="inferred from homology"/>
<dbReference type="InterPro" id="IPR008936">
    <property type="entry name" value="Rho_GTPase_activation_prot"/>
</dbReference>
<dbReference type="InterPro" id="IPR036028">
    <property type="entry name" value="SH3-like_dom_sf"/>
</dbReference>
<evidence type="ECO:0000313" key="9">
    <source>
        <dbReference type="WBParaSite" id="nRc.2.0.1.t45329-RA"/>
    </source>
</evidence>
<dbReference type="GO" id="GO:0007264">
    <property type="term" value="P:small GTPase-mediated signal transduction"/>
    <property type="evidence" value="ECO:0007669"/>
    <property type="project" value="TreeGrafter"/>
</dbReference>
<dbReference type="Gene3D" id="2.30.30.40">
    <property type="entry name" value="SH3 Domains"/>
    <property type="match status" value="1"/>
</dbReference>
<evidence type="ECO:0000256" key="1">
    <source>
        <dbReference type="ARBA" id="ARBA00008795"/>
    </source>
</evidence>
<dbReference type="SUPFAM" id="SSF64268">
    <property type="entry name" value="PX domain"/>
    <property type="match status" value="1"/>
</dbReference>
<dbReference type="WBParaSite" id="nRc.2.0.1.t45329-RA">
    <property type="protein sequence ID" value="nRc.2.0.1.t45329-RA"/>
    <property type="gene ID" value="nRc.2.0.1.g45329"/>
</dbReference>
<dbReference type="PANTHER" id="PTHR15729:SF10">
    <property type="entry name" value="GTPASE-ACTIVATING PROTEIN CDGAPR"/>
    <property type="match status" value="1"/>
</dbReference>
<feature type="domain" description="Rho-GAP" evidence="7">
    <location>
        <begin position="330"/>
        <end position="384"/>
    </location>
</feature>
<organism evidence="8 9">
    <name type="scientific">Romanomermis culicivorax</name>
    <name type="common">Nematode worm</name>
    <dbReference type="NCBI Taxonomy" id="13658"/>
    <lineage>
        <taxon>Eukaryota</taxon>
        <taxon>Metazoa</taxon>
        <taxon>Ecdysozoa</taxon>
        <taxon>Nematoda</taxon>
        <taxon>Enoplea</taxon>
        <taxon>Dorylaimia</taxon>
        <taxon>Mermithida</taxon>
        <taxon>Mermithoidea</taxon>
        <taxon>Mermithidae</taxon>
        <taxon>Romanomermis</taxon>
    </lineage>
</organism>
<feature type="domain" description="SH3" evidence="6">
    <location>
        <begin position="195"/>
        <end position="275"/>
    </location>
</feature>
<keyword evidence="8" id="KW-1185">Reference proteome</keyword>
<evidence type="ECO:0000256" key="2">
    <source>
        <dbReference type="ARBA" id="ARBA00022443"/>
    </source>
</evidence>
<dbReference type="SUPFAM" id="SSF48350">
    <property type="entry name" value="GTPase activation domain, GAP"/>
    <property type="match status" value="1"/>
</dbReference>
<sequence length="384" mass="43767">METARSLQRCRTQPIRKLFGSTHFHYDFVELGPVEIQIDRADSEIGRRLFSISSSGGDSSCYNLTSSSGRTSHHHNSDKGVDNKNDPSFTIFVHSNNNSWSFSRKLTEFVSFDRQLHRCVYDRRFSKLPELFSTDEKENRNVTIQTIVNDLSAYFKRFSDLAGSLITCFPVLKWLELDSRGNHLFAAEETPINTPALASAYVVRNYTAQNYNEICLNIGDIVSIIDMPDPSESFWWRGKLTIGQRCHTSSVDDISSSVSCEVGFFPSECVQLFGNRIETLPLALRSREYDKPVFQRRKNFVSLFKNFLLTRPPRRRLKESGILMERVFGCDLAEHLINAGRDVPEILKFCSSFIEQQGIVDGIYRLSGAASNIQRVMACKSMKS</sequence>
<dbReference type="InterPro" id="IPR051576">
    <property type="entry name" value="PX-Rho_GAP"/>
</dbReference>
<feature type="region of interest" description="Disordered" evidence="5">
    <location>
        <begin position="63"/>
        <end position="82"/>
    </location>
</feature>
<dbReference type="Proteomes" id="UP000887565">
    <property type="component" value="Unplaced"/>
</dbReference>
<dbReference type="PROSITE" id="PS50002">
    <property type="entry name" value="SH3"/>
    <property type="match status" value="1"/>
</dbReference>
<dbReference type="InterPro" id="IPR036871">
    <property type="entry name" value="PX_dom_sf"/>
</dbReference>
<evidence type="ECO:0000259" key="7">
    <source>
        <dbReference type="PROSITE" id="PS50238"/>
    </source>
</evidence>
<dbReference type="AlphaFoldDB" id="A0A915L2G9"/>
<keyword evidence="2 4" id="KW-0728">SH3 domain</keyword>
<name>A0A915L2G9_ROMCU</name>
<evidence type="ECO:0000256" key="5">
    <source>
        <dbReference type="SAM" id="MobiDB-lite"/>
    </source>
</evidence>
<evidence type="ECO:0000256" key="3">
    <source>
        <dbReference type="ARBA" id="ARBA00022468"/>
    </source>
</evidence>
<dbReference type="SMART" id="SM00326">
    <property type="entry name" value="SH3"/>
    <property type="match status" value="1"/>
</dbReference>
<keyword evidence="3" id="KW-0343">GTPase activation</keyword>
<accession>A0A915L2G9</accession>
<dbReference type="InterPro" id="IPR000198">
    <property type="entry name" value="RhoGAP_dom"/>
</dbReference>
<evidence type="ECO:0000256" key="4">
    <source>
        <dbReference type="PROSITE-ProRule" id="PRU00192"/>
    </source>
</evidence>
<dbReference type="SUPFAM" id="SSF50044">
    <property type="entry name" value="SH3-domain"/>
    <property type="match status" value="1"/>
</dbReference>
<evidence type="ECO:0000313" key="8">
    <source>
        <dbReference type="Proteomes" id="UP000887565"/>
    </source>
</evidence>
<dbReference type="Gene3D" id="1.10.555.10">
    <property type="entry name" value="Rho GTPase activation protein"/>
    <property type="match status" value="1"/>
</dbReference>
<dbReference type="GO" id="GO:0005096">
    <property type="term" value="F:GTPase activator activity"/>
    <property type="evidence" value="ECO:0007669"/>
    <property type="project" value="UniProtKB-KW"/>
</dbReference>
<dbReference type="PANTHER" id="PTHR15729">
    <property type="entry name" value="CDC42 GTPASE-ACTIVATING PROTEIN"/>
    <property type="match status" value="1"/>
</dbReference>
<dbReference type="InterPro" id="IPR001452">
    <property type="entry name" value="SH3_domain"/>
</dbReference>
<dbReference type="GO" id="GO:0035091">
    <property type="term" value="F:phosphatidylinositol binding"/>
    <property type="evidence" value="ECO:0007669"/>
    <property type="project" value="InterPro"/>
</dbReference>